<feature type="signal peptide" evidence="1">
    <location>
        <begin position="1"/>
        <end position="23"/>
    </location>
</feature>
<feature type="chain" id="PRO_5046902002" description="Lipoprotein" evidence="1">
    <location>
        <begin position="24"/>
        <end position="243"/>
    </location>
</feature>
<sequence>MKNTALTLASLWLALAHAPQALAQASCSSDGTPRPVAVFERFISADCEACWGDATTPAPSAHASAVVLDWIVPGKAGDEAPLSAAATADALPRLQALGRKPPATTDVYVNPVDGAERAQLRVAHGVAFNDYLGTGIAFTPSPAAPQRKTTATPLAHSFYLLLVESIPAGTEGTVVPRYIVRNQFDGSWTQAHRSARSKGKPWAWMETRSMRIPDGAQAERLHLVGWVQDASGRIVAAAQSVCR</sequence>
<keyword evidence="3" id="KW-1185">Reference proteome</keyword>
<dbReference type="EMBL" id="JAPCKI010000003">
    <property type="protein sequence ID" value="MDD2177047.1"/>
    <property type="molecule type" value="Genomic_DNA"/>
</dbReference>
<comment type="caution">
    <text evidence="2">The sequence shown here is derived from an EMBL/GenBank/DDBJ whole genome shotgun (WGS) entry which is preliminary data.</text>
</comment>
<protein>
    <recommendedName>
        <fullName evidence="4">Lipoprotein</fullName>
    </recommendedName>
</protein>
<name>A0ABT5RTL4_9BURK</name>
<evidence type="ECO:0008006" key="4">
    <source>
        <dbReference type="Google" id="ProtNLM"/>
    </source>
</evidence>
<accession>A0ABT5RTL4</accession>
<proteinExistence type="predicted"/>
<evidence type="ECO:0000313" key="3">
    <source>
        <dbReference type="Proteomes" id="UP001148932"/>
    </source>
</evidence>
<gene>
    <name evidence="2" type="ORF">OIN59_06340</name>
</gene>
<reference evidence="2" key="1">
    <citation type="submission" date="2022-10" db="EMBL/GenBank/DDBJ databases">
        <title>Description of microaerobic benzene degrading bacteria.</title>
        <authorList>
            <person name="Bedics A."/>
            <person name="Tancsics A."/>
            <person name="Banerjee S."/>
        </authorList>
    </citation>
    <scope>NUCLEOTIDE SEQUENCE</scope>
    <source>
        <strain evidence="2">D2M1</strain>
    </source>
</reference>
<evidence type="ECO:0000313" key="2">
    <source>
        <dbReference type="EMBL" id="MDD2177047.1"/>
    </source>
</evidence>
<dbReference type="RefSeq" id="WP_274108259.1">
    <property type="nucleotide sequence ID" value="NZ_JAPCKI010000003.1"/>
</dbReference>
<evidence type="ECO:0000256" key="1">
    <source>
        <dbReference type="SAM" id="SignalP"/>
    </source>
</evidence>
<organism evidence="2 3">
    <name type="scientific">Acidovorax benzenivorans</name>
    <dbReference type="NCBI Taxonomy" id="2987520"/>
    <lineage>
        <taxon>Bacteria</taxon>
        <taxon>Pseudomonadati</taxon>
        <taxon>Pseudomonadota</taxon>
        <taxon>Betaproteobacteria</taxon>
        <taxon>Burkholderiales</taxon>
        <taxon>Comamonadaceae</taxon>
        <taxon>Acidovorax</taxon>
    </lineage>
</organism>
<dbReference type="Proteomes" id="UP001148932">
    <property type="component" value="Unassembled WGS sequence"/>
</dbReference>
<keyword evidence="1" id="KW-0732">Signal</keyword>